<dbReference type="InterPro" id="IPR011493">
    <property type="entry name" value="GLUG"/>
</dbReference>
<name>A0A1G7R245_9EURY</name>
<feature type="region of interest" description="Disordered" evidence="1">
    <location>
        <begin position="1794"/>
        <end position="1834"/>
    </location>
</feature>
<keyword evidence="2" id="KW-0472">Membrane</keyword>
<reference evidence="4 5" key="1">
    <citation type="submission" date="2016-10" db="EMBL/GenBank/DDBJ databases">
        <authorList>
            <person name="Varghese N."/>
            <person name="Submissions S."/>
        </authorList>
    </citation>
    <scope>NUCLEOTIDE SEQUENCE [LARGE SCALE GENOMIC DNA]</scope>
    <source>
        <strain evidence="4 5">CGMCC 1.3527</strain>
    </source>
</reference>
<feature type="domain" description="GLUG" evidence="3">
    <location>
        <begin position="851"/>
        <end position="876"/>
    </location>
</feature>
<evidence type="ECO:0000313" key="5">
    <source>
        <dbReference type="Proteomes" id="UP000324020"/>
    </source>
</evidence>
<evidence type="ECO:0000256" key="1">
    <source>
        <dbReference type="SAM" id="MobiDB-lite"/>
    </source>
</evidence>
<dbReference type="Gene3D" id="2.160.20.110">
    <property type="match status" value="6"/>
</dbReference>
<feature type="compositionally biased region" description="Low complexity" evidence="1">
    <location>
        <begin position="1520"/>
        <end position="1529"/>
    </location>
</feature>
<feature type="compositionally biased region" description="Low complexity" evidence="1">
    <location>
        <begin position="445"/>
        <end position="454"/>
    </location>
</feature>
<dbReference type="Proteomes" id="UP000324020">
    <property type="component" value="Unassembled WGS sequence"/>
</dbReference>
<feature type="transmembrane region" description="Helical" evidence="2">
    <location>
        <begin position="1837"/>
        <end position="1859"/>
    </location>
</feature>
<feature type="compositionally biased region" description="Gly residues" evidence="1">
    <location>
        <begin position="1637"/>
        <end position="1652"/>
    </location>
</feature>
<gene>
    <name evidence="4" type="ORF">SAMN04488067_11383</name>
</gene>
<feature type="compositionally biased region" description="Low complexity" evidence="1">
    <location>
        <begin position="1542"/>
        <end position="1557"/>
    </location>
</feature>
<keyword evidence="5" id="KW-1185">Reference proteome</keyword>
<keyword evidence="2" id="KW-1133">Transmembrane helix</keyword>
<feature type="region of interest" description="Disordered" evidence="1">
    <location>
        <begin position="418"/>
        <end position="470"/>
    </location>
</feature>
<feature type="compositionally biased region" description="Polar residues" evidence="1">
    <location>
        <begin position="431"/>
        <end position="444"/>
    </location>
</feature>
<organism evidence="4 5">
    <name type="scientific">Halorubrum xinjiangense</name>
    <dbReference type="NCBI Taxonomy" id="261291"/>
    <lineage>
        <taxon>Archaea</taxon>
        <taxon>Methanobacteriati</taxon>
        <taxon>Methanobacteriota</taxon>
        <taxon>Stenosarchaea group</taxon>
        <taxon>Halobacteria</taxon>
        <taxon>Halobacteriales</taxon>
        <taxon>Haloferacaceae</taxon>
        <taxon>Halorubrum</taxon>
    </lineage>
</organism>
<feature type="compositionally biased region" description="Low complexity" evidence="1">
    <location>
        <begin position="1580"/>
        <end position="1590"/>
    </location>
</feature>
<keyword evidence="2" id="KW-0812">Transmembrane</keyword>
<feature type="domain" description="GLUG" evidence="3">
    <location>
        <begin position="138"/>
        <end position="163"/>
    </location>
</feature>
<proteinExistence type="predicted"/>
<accession>A0A1G7R245</accession>
<feature type="compositionally biased region" description="Basic and acidic residues" evidence="1">
    <location>
        <begin position="1812"/>
        <end position="1821"/>
    </location>
</feature>
<evidence type="ECO:0000259" key="3">
    <source>
        <dbReference type="Pfam" id="PF07581"/>
    </source>
</evidence>
<protein>
    <submittedName>
        <fullName evidence="4">The GLUG motif-containing protein</fullName>
    </submittedName>
</protein>
<evidence type="ECO:0000313" key="4">
    <source>
        <dbReference type="EMBL" id="SDG04846.1"/>
    </source>
</evidence>
<evidence type="ECO:0000256" key="2">
    <source>
        <dbReference type="SAM" id="Phobius"/>
    </source>
</evidence>
<dbReference type="Pfam" id="PF07581">
    <property type="entry name" value="Glug"/>
    <property type="match status" value="3"/>
</dbReference>
<dbReference type="EMBL" id="FNBO01000013">
    <property type="protein sequence ID" value="SDG04846.1"/>
    <property type="molecule type" value="Genomic_DNA"/>
</dbReference>
<feature type="region of interest" description="Disordered" evidence="1">
    <location>
        <begin position="1519"/>
        <end position="1656"/>
    </location>
</feature>
<feature type="domain" description="GLUG" evidence="3">
    <location>
        <begin position="1253"/>
        <end position="1276"/>
    </location>
</feature>
<feature type="compositionally biased region" description="Low complexity" evidence="1">
    <location>
        <begin position="1794"/>
        <end position="1807"/>
    </location>
</feature>
<sequence>MAVVGGLLAVSGGFVGVAVATETAPECSTVSYTENGSGWYEVENVSQLQCINANGLGGDYVLIGDIDASGTNQWNGGAGFEPIGDKSAPFTGSFDGADNVISNLIIDRPAENYVGLFSRLDQAATVEKVAIDDANITGNGAVGGLVGRNAGTVHNVTVTGNITGTRPGKFTNVGAIVGRHDAGGRLVDVNASGTVTGNERVGGIVGVSRGTLARAHTTVDVTASGNVTGGVVGFAYKSSTINRSNASGTVSGSSSVGGLVGDLQGTVERSTASGDIEATENRVGGLVGLARSESSITRSNASGVVSADDYVGGLVGFADQDSVINSSNASGVVSADDYVGGLVGYTNGTVTASTASGAVSGSFVVGGLVGRLSGTVEDTYAAPTAGIRGDKRVGGLVGYIGKTGQVNRSFATGLVNATGSKSGGITPPSPGNVSDSYWNTETTNQSSSGGDQSSSGGGIPLTTVQMTGNDALDDGNMDALSDSVWATTSNTDSARFYPTLIVNPQTPAPNEPAPNEPLYAGGNGTETTPYEIETWTHLSATRENLGANFTLVRDLNRSTRGYETVVTGANGFEPIGDKSAPFTGSFDGADHVISNLTIDRPAENYVGLFSRLDHAATVEKVVIDDANITGNRKVGGLVGRNAGTVTASTASGAVSGSSSVGGLVGITSGTVNTSYAIGGVTGGQFVGGLIGRLEGTVEDTYAAPTAAIRGDQHVGGLVGFADQDSVINSSNASGVVSADGSVGGLVGGLKGTVTASTASGAVSGSEDVGGLVGETGSSGMINRSSASGNVSASKYVAGGLVGSVDQDSVINSSSASGNVLAREYIAGGLVGLLYGAVERSTASGDIEATESQVGGLVGSTGQYSMITRSNATGTVSGEEKVGGLVGLNKGAVNTSYAIGGVTGVEDVGGLIGRLEGTVEDTYAAPTAAIRGDEPVGGLVGYIADTGQVNRSFATGLVRATGSGSGGITSDSPGAVNDSYWNVETTNQSASDGGISLTTVQMTGDDAFDDGNMDALSDSVWATTSNTDSVRFYPTLIVNPQTPAPNEPLYAGGNGTETTPYKIETWNHLSATRENLGANFTLAADLSQSTRGYETVVTGANGFEPIGDKSAPFTGSFDGAGHVISNLTIDRPTESYVGLFGALGENDLSVEGSATDLTLAAVNITGSQDVGGLAGKANYGSHVSNITATGRVNAIRDVGGSVGYNIGELTNLTTNVTVTATGDYLGGTRAGGLVGWNSGTIDRAIATGAVTGPTEIGGLVGRNTDKITNARATGRVNGDQKVGGLVGSVKSGDVKSGDISNGTATGVVNATGDSVGGLVGTLNGADITESRSTGTVSGTAWVGGLVGVIDDGTVTTAYATGNVTGSDRVGGLIGHSSGSNAFVTQSYATGSVTANDASEGVSGGLVSNASAGVNVTQSYAAGEVRSTAGRAGGLVGVSDGATVDTPTTYWDANRTTQSSSAGGTALSTEAMIGGDALESMSGLNDTVWSTVDDSTAGSSGDGYPVLAALPLDPQILVPTRETSAAASATESDPESGGGENDSNDGSNSSDVSGSTDEGGSTDGGDSNDGGDSSGESDSDDGSNSSDASSSTDGGGSTDGDDSNDGGGSSGENDSNDEGSSTDGGGSTDGGDSTDEGGSNDGGGSSGGGGGSGSGSATSLLAETVHTQTLDHTALNEIAIDFAEPVDGLVQVTVVEAPDRPTIESSATVVGAVSITPPRESTETNATLAFTLNATGLEASEIVPGDIVVYRVDTAGTVHDPITVSVTAETNDTVTVAAETPGFSTFVLATAQLEAETELEASQSESATEMTDESPTKEPHGEPEPTTEDSPATIEADNVAVPGFGPLVALVALVMLALAAVERSRNQP</sequence>